<feature type="signal peptide" evidence="3">
    <location>
        <begin position="1"/>
        <end position="37"/>
    </location>
</feature>
<feature type="compositionally biased region" description="Low complexity" evidence="1">
    <location>
        <begin position="2385"/>
        <end position="2403"/>
    </location>
</feature>
<feature type="compositionally biased region" description="Low complexity" evidence="1">
    <location>
        <begin position="1719"/>
        <end position="1733"/>
    </location>
</feature>
<feature type="transmembrane region" description="Helical" evidence="2">
    <location>
        <begin position="2685"/>
        <end position="2704"/>
    </location>
</feature>
<organism evidence="4 5">
    <name type="scientific">Bodo saltans</name>
    <name type="common">Flagellated protozoan</name>
    <dbReference type="NCBI Taxonomy" id="75058"/>
    <lineage>
        <taxon>Eukaryota</taxon>
        <taxon>Discoba</taxon>
        <taxon>Euglenozoa</taxon>
        <taxon>Kinetoplastea</taxon>
        <taxon>Metakinetoplastina</taxon>
        <taxon>Eubodonida</taxon>
        <taxon>Bodonidae</taxon>
        <taxon>Bodo</taxon>
    </lineage>
</organism>
<feature type="compositionally biased region" description="Basic and acidic residues" evidence="1">
    <location>
        <begin position="2416"/>
        <end position="2426"/>
    </location>
</feature>
<feature type="compositionally biased region" description="Low complexity" evidence="1">
    <location>
        <begin position="1618"/>
        <end position="1712"/>
    </location>
</feature>
<feature type="compositionally biased region" description="Low complexity" evidence="1">
    <location>
        <begin position="1471"/>
        <end position="1482"/>
    </location>
</feature>
<feature type="compositionally biased region" description="Polar residues" evidence="1">
    <location>
        <begin position="2082"/>
        <end position="2104"/>
    </location>
</feature>
<feature type="compositionally biased region" description="Polar residues" evidence="1">
    <location>
        <begin position="1483"/>
        <end position="1497"/>
    </location>
</feature>
<feature type="region of interest" description="Disordered" evidence="1">
    <location>
        <begin position="1559"/>
        <end position="1760"/>
    </location>
</feature>
<feature type="region of interest" description="Disordered" evidence="1">
    <location>
        <begin position="2365"/>
        <end position="2444"/>
    </location>
</feature>
<proteinExistence type="predicted"/>
<keyword evidence="2" id="KW-1133">Transmembrane helix</keyword>
<dbReference type="Proteomes" id="UP000051952">
    <property type="component" value="Unassembled WGS sequence"/>
</dbReference>
<feature type="transmembrane region" description="Helical" evidence="2">
    <location>
        <begin position="2716"/>
        <end position="2742"/>
    </location>
</feature>
<feature type="transmembrane region" description="Helical" evidence="2">
    <location>
        <begin position="2185"/>
        <end position="2203"/>
    </location>
</feature>
<feature type="compositionally biased region" description="Low complexity" evidence="1">
    <location>
        <begin position="1792"/>
        <end position="1802"/>
    </location>
</feature>
<dbReference type="EMBL" id="CYKH01001762">
    <property type="protein sequence ID" value="CUG89721.1"/>
    <property type="molecule type" value="Genomic_DNA"/>
</dbReference>
<feature type="transmembrane region" description="Helical" evidence="2">
    <location>
        <begin position="2277"/>
        <end position="2297"/>
    </location>
</feature>
<protein>
    <submittedName>
        <fullName evidence="4">Membrane-associated protein, putative</fullName>
    </submittedName>
</protein>
<evidence type="ECO:0000313" key="5">
    <source>
        <dbReference type="Proteomes" id="UP000051952"/>
    </source>
</evidence>
<evidence type="ECO:0000256" key="3">
    <source>
        <dbReference type="SAM" id="SignalP"/>
    </source>
</evidence>
<feature type="region of interest" description="Disordered" evidence="1">
    <location>
        <begin position="1471"/>
        <end position="1523"/>
    </location>
</feature>
<feature type="compositionally biased region" description="Polar residues" evidence="1">
    <location>
        <begin position="1595"/>
        <end position="1610"/>
    </location>
</feature>
<feature type="compositionally biased region" description="Polar residues" evidence="1">
    <location>
        <begin position="1375"/>
        <end position="1405"/>
    </location>
</feature>
<feature type="compositionally biased region" description="Low complexity" evidence="1">
    <location>
        <begin position="1875"/>
        <end position="1911"/>
    </location>
</feature>
<feature type="region of interest" description="Disordered" evidence="1">
    <location>
        <begin position="1372"/>
        <end position="1425"/>
    </location>
</feature>
<feature type="compositionally biased region" description="Polar residues" evidence="1">
    <location>
        <begin position="1803"/>
        <end position="1816"/>
    </location>
</feature>
<sequence length="2762" mass="283457">MQQAHRRTMRRLRPIVPVALVLMAALLQILFLEGANAVSVSCPVNGTTTLTVSTVGADFTLSGCAVPTLVVTIQAANSFTLISSIIQGLVFASSASTTYWGSSGFSLNLQSSTISSSANHLIAFQSPLLTASISCSSGAILSVGGTFSAISAIGQAQIVTMNLASCFITSASAPAIYFQGGLFGADNRITLSGMTISSSGSSAFATQTGPFSTVLSISGGGSFSLFGAFLSVPSSIVGLTMIAAASTSTVSLGGGLISCVGTTTSSSISISGASGVTWTGPTAGPLISMGGATTNVAISIGGTLTIAAQQVAQVNATSVAFSTTLIGVSLSTASNTAPALLIGNTGSVGQSVSITSQGCTFNLQQNFIETRGTVDVLRISMTSMSITTALSTTAKFTGDVGNAIISITSSTIKSSTLDAILFMSPATDFVTISVTSSTITATRHFVYAFGGLLSNGNNIIIASSSITSTGGYFGLFPVAQSQQNVQITSSTIVGSAGFISFTASVGLFTATLQSSSVTCGAAGGSCFSMSTIVTSFSAVFQKSTSASVATTILCNSASVGSVMAFNGAAAAVTILATDASSIQSTASTATNALISSTATIQSLQISIVGASSVTSTLSDIVNVFGSSVTITTNGATISTGGVLANGNIWKLLGTSGILLNLVATQSTFSGAGKFLHVDQAGLSGTSVYSQVSSITSISSAAIYFGSLNSGSLVVLGGIVTGVNILSIAGAATFTTQSYLAVSATATGSCVSIGGTLTGPLDGLDATLTCGGTDGNIELSLAAGSTHAVTMSWQNVAITSSSPAVAGIYIVGPVTSLSLGMYLCTNTLTGPFMSLAGDTTSLIVSALSTSITSAAGGFISTTGNIITTFQVSISSCQFTLAQPVASVGGTIFGSSNYIYTTANTISVIAAAVYVLAGAQNLVQTTTSSSISSIGFATLGAATNVSLSLTTTKFALSTGSMLSITAASSLVGLSCVPSSTGITAASFVSVVGSAGLVTLLTTTLVSATPLSLTGTYAIVTDALSTVRGSSFTFTSCNIQTAGGLFSATGNVGTSSIAVTSSTVTGAANTAVNTYATVYAATGTISTLGASFVSTCIKGSTSLIAASTNAGLNGLTANFTSCAISLTASGSTSSIMGVVALASAVVSSVVSVTLTSSTITVTDGGTTFTASSMQWSLLYVTGGNYQNVALRSIGCTFTASYSAVNSNVYVGGMVVSNTATITGSNNALELTNTLFSTASYRRAVILANTGTSIFGFAITVQCLNWAATTTTTFANLAGPASNIRFTIKSVALWKTSSTAFINIGDATSTAVFMEIYDSKIFAQNLIQYLNGNSVTAVTVACAWYGNFPMTAGSFGTDIQGKVVSSSACIPSEHAQCWGTKSGSRSASPSRTFDASNSTSPSLTFEQSKSATMNTSSSDTASSSNSMTYSSSTSMSQSLTYSSTEESTPSETTSTSLSVSASVSLTATPSDEITASLSSNQSHSLSVTMSNEASRSASMTASQSDSKMPSFSPSISESSDVTLSASPSLSKEMSASYRSQSPTFSVSTSQSVSVSPTFSITSSVSLSDSASADPPTASRSSSYSMSSTYSNSVTESQSMTLSRSVGTLSASDSEMLSDTRRSTSMSSSVTPSASVTLSQSPEPSDSVTPSSTPTLTQTPTLTYSESLTQDPATATPTPTMSPSETTSQTPDPPSASLTPSNTPSATSSVTPTPSDSQLGKSQSETGSVSNSNISSRSLTPTNSITDSPDRSTSPSYSQTPTVSVELSNNTHMLSRSSSWTTSVTVSPSSTEEVSRSVSLSQSISASPTDSNLPTTTNTLISERESRSPSLSQEVKSHTQSDTPSYRSITSDPSRSFSGSITISKVSLTEELSFEKSESRSSSMSAEYKSKSVSAPTPTSSATVSESKRSASSARSQTETIVRKSKTAAKTTTLTVNNFTETISNSSSPSPSIDRISVSTLATVTHERRSRTVTVSNEDSLTADSQTYTREMTIEVSKTMTANSPSVTMSMRFSDSREKKPTSTKERPSTTVTGTTTIDDTKTVTRPSQSISRTVGTVSASSTADLTITNTEELTATESVSSSITASVAGTGSTPAHSSSVTATLSPTDLKNRPNNGGGNNNGGGGNNNNPPQVLISVTVTETETITQSDESSRSPTVTLTETPWDIALHLGALRLSDYSLIVASDCFKGTMGILIPVYGVIVVIVLLQKFLITTEVKPDDDALRVRPIRCFAANHMYLGGLIIPCHNRCVVVHGVECATHVTIIACLFALMYYVFNPPDGNMRIVVGAAATIAAGCIRAGTSRIGWNYFGKKAPLIQDESALQQMQDDDGDDDEVDDGSEGRTKKTSRKVPKTSAEKYDVAIVDFGDDFSSADGGNSPKSSKRNKINRNKNIATDDSDSIPSSSAPTRFPSAPKPGRGSQNDRDDPRSLWEDEEDDDHQGGAAGYFDDIDVHSLYDIDQRSKRQEIASLRDQEALDMISLPASLFGSQHQSHRGGGRTSQRGGGASTFGEIEDIDLSVASTTSRRSKTNKQSSNSNTAPSPTGGGAPMRRHSTWMMQPMAAQEEEVPSIDSDNSSIDIDEILSLAQFGGGATNGSGKKLTSTQGSSSPNNSSTNNRKKHVVGWTAGGGKDIDSFGGDGIPDVESIDMDFVETGRRFGADNDEPPLPVMISSASPGETPAGEKLNDYRPFYLVNALFLIAAVIGTFLLVSEMARQLQCSNFSTSLALAVFVFDLTAVQTVYSLLVMWSLWNNRSKHECEHVWQLHPR</sequence>
<feature type="compositionally biased region" description="Low complexity" evidence="1">
    <location>
        <begin position="1498"/>
        <end position="1515"/>
    </location>
</feature>
<feature type="compositionally biased region" description="Basic and acidic residues" evidence="1">
    <location>
        <begin position="2009"/>
        <end position="2023"/>
    </location>
</feature>
<feature type="region of interest" description="Disordered" evidence="1">
    <location>
        <begin position="2004"/>
        <end position="2056"/>
    </location>
</feature>
<feature type="compositionally biased region" description="Polar residues" evidence="1">
    <location>
        <begin position="2041"/>
        <end position="2056"/>
    </location>
</feature>
<feature type="compositionally biased region" description="Polar residues" evidence="1">
    <location>
        <begin position="1734"/>
        <end position="1760"/>
    </location>
</feature>
<dbReference type="VEuPathDB" id="TriTrypDB:BSAL_23045"/>
<gene>
    <name evidence="4" type="ORF">BSAL_23045</name>
</gene>
<feature type="region of interest" description="Disordered" evidence="1">
    <location>
        <begin position="2082"/>
        <end position="2128"/>
    </location>
</feature>
<evidence type="ECO:0000256" key="2">
    <source>
        <dbReference type="SAM" id="Phobius"/>
    </source>
</evidence>
<feature type="compositionally biased region" description="Acidic residues" evidence="1">
    <location>
        <begin position="2322"/>
        <end position="2334"/>
    </location>
</feature>
<feature type="region of interest" description="Disordered" evidence="1">
    <location>
        <begin position="1867"/>
        <end position="1922"/>
    </location>
</feature>
<feature type="compositionally biased region" description="Low complexity" evidence="1">
    <location>
        <begin position="1406"/>
        <end position="1425"/>
    </location>
</feature>
<accession>A0A0S4JIH1</accession>
<feature type="compositionally biased region" description="Low complexity" evidence="1">
    <location>
        <begin position="1559"/>
        <end position="1594"/>
    </location>
</feature>
<keyword evidence="2" id="KW-0472">Membrane</keyword>
<reference evidence="5" key="1">
    <citation type="submission" date="2015-09" db="EMBL/GenBank/DDBJ databases">
        <authorList>
            <consortium name="Pathogen Informatics"/>
        </authorList>
    </citation>
    <scope>NUCLEOTIDE SEQUENCE [LARGE SCALE GENOMIC DNA]</scope>
    <source>
        <strain evidence="5">Lake Konstanz</strain>
    </source>
</reference>
<feature type="compositionally biased region" description="Polar residues" evidence="1">
    <location>
        <begin position="1823"/>
        <end position="1854"/>
    </location>
</feature>
<name>A0A0S4JIH1_BODSA</name>
<feature type="compositionally biased region" description="Gly residues" evidence="1">
    <location>
        <begin position="2111"/>
        <end position="2122"/>
    </location>
</feature>
<feature type="region of interest" description="Disordered" evidence="1">
    <location>
        <begin position="2482"/>
        <end position="2546"/>
    </location>
</feature>
<feature type="compositionally biased region" description="Low complexity" evidence="1">
    <location>
        <begin position="2596"/>
        <end position="2610"/>
    </location>
</feature>
<feature type="transmembrane region" description="Helical" evidence="2">
    <location>
        <begin position="2253"/>
        <end position="2271"/>
    </location>
</feature>
<feature type="chain" id="PRO_5006622451" evidence="3">
    <location>
        <begin position="38"/>
        <end position="2762"/>
    </location>
</feature>
<keyword evidence="3" id="KW-0732">Signal</keyword>
<evidence type="ECO:0000313" key="4">
    <source>
        <dbReference type="EMBL" id="CUG89721.1"/>
    </source>
</evidence>
<feature type="region of interest" description="Disordered" evidence="1">
    <location>
        <begin position="1792"/>
        <end position="1854"/>
    </location>
</feature>
<evidence type="ECO:0000256" key="1">
    <source>
        <dbReference type="SAM" id="MobiDB-lite"/>
    </source>
</evidence>
<keyword evidence="5" id="KW-1185">Reference proteome</keyword>
<feature type="region of interest" description="Disordered" evidence="1">
    <location>
        <begin position="2318"/>
        <end position="2349"/>
    </location>
</feature>
<keyword evidence="2" id="KW-0812">Transmembrane</keyword>
<feature type="region of interest" description="Disordered" evidence="1">
    <location>
        <begin position="2589"/>
        <end position="2614"/>
    </location>
</feature>